<gene>
    <name evidence="9" type="ORF">BLA60_12115</name>
</gene>
<keyword evidence="5 7" id="KW-0676">Redox-active center</keyword>
<feature type="domain" description="Thioredoxin" evidence="8">
    <location>
        <begin position="1"/>
        <end position="104"/>
    </location>
</feature>
<dbReference type="InterPro" id="IPR005746">
    <property type="entry name" value="Thioredoxin"/>
</dbReference>
<dbReference type="PIRSF" id="PIRSF000077">
    <property type="entry name" value="Thioredoxin"/>
    <property type="match status" value="1"/>
</dbReference>
<dbReference type="Pfam" id="PF00085">
    <property type="entry name" value="Thioredoxin"/>
    <property type="match status" value="1"/>
</dbReference>
<keyword evidence="2" id="KW-0813">Transport</keyword>
<comment type="caution">
    <text evidence="9">The sequence shown here is derived from an EMBL/GenBank/DDBJ whole genome shotgun (WGS) entry which is preliminary data.</text>
</comment>
<dbReference type="OrthoDB" id="9790390at2"/>
<protein>
    <recommendedName>
        <fullName evidence="6">Thioredoxin</fullName>
    </recommendedName>
</protein>
<feature type="disulfide bond" description="Redox-active" evidence="7">
    <location>
        <begin position="30"/>
        <end position="33"/>
    </location>
</feature>
<dbReference type="GO" id="GO:0005829">
    <property type="term" value="C:cytosol"/>
    <property type="evidence" value="ECO:0007669"/>
    <property type="project" value="TreeGrafter"/>
</dbReference>
<evidence type="ECO:0000313" key="10">
    <source>
        <dbReference type="Proteomes" id="UP000185696"/>
    </source>
</evidence>
<evidence type="ECO:0000256" key="5">
    <source>
        <dbReference type="ARBA" id="ARBA00023284"/>
    </source>
</evidence>
<dbReference type="PRINTS" id="PR00421">
    <property type="entry name" value="THIOREDOXIN"/>
</dbReference>
<dbReference type="PROSITE" id="PS51352">
    <property type="entry name" value="THIOREDOXIN_2"/>
    <property type="match status" value="1"/>
</dbReference>
<dbReference type="EMBL" id="MSIF01000004">
    <property type="protein sequence ID" value="OLF11671.1"/>
    <property type="molecule type" value="Genomic_DNA"/>
</dbReference>
<sequence length="111" mass="12483">MPEPVTDDTFAAEVLGREGPVLVEFWATWCQPCRMLDPVLAEIEHERDLAVRKINSDGNPATTREYQVLAVPTMILFRDGRPVHSVVGARTKARLLTELDDVLDQRPVSRS</sequence>
<dbReference type="AlphaFoldDB" id="A0A7Z1AYH1"/>
<dbReference type="SUPFAM" id="SSF52833">
    <property type="entry name" value="Thioredoxin-like"/>
    <property type="match status" value="1"/>
</dbReference>
<accession>A0A7Z1AYH1</accession>
<dbReference type="Proteomes" id="UP000185696">
    <property type="component" value="Unassembled WGS sequence"/>
</dbReference>
<dbReference type="GO" id="GO:0015035">
    <property type="term" value="F:protein-disulfide reductase activity"/>
    <property type="evidence" value="ECO:0007669"/>
    <property type="project" value="InterPro"/>
</dbReference>
<dbReference type="InterPro" id="IPR036249">
    <property type="entry name" value="Thioredoxin-like_sf"/>
</dbReference>
<keyword evidence="10" id="KW-1185">Reference proteome</keyword>
<keyword evidence="4 7" id="KW-1015">Disulfide bond</keyword>
<organism evidence="9 10">
    <name type="scientific">Actinophytocola xinjiangensis</name>
    <dbReference type="NCBI Taxonomy" id="485602"/>
    <lineage>
        <taxon>Bacteria</taxon>
        <taxon>Bacillati</taxon>
        <taxon>Actinomycetota</taxon>
        <taxon>Actinomycetes</taxon>
        <taxon>Pseudonocardiales</taxon>
        <taxon>Pseudonocardiaceae</taxon>
    </lineage>
</organism>
<evidence type="ECO:0000256" key="7">
    <source>
        <dbReference type="PIRSR" id="PIRSR000077-4"/>
    </source>
</evidence>
<evidence type="ECO:0000259" key="8">
    <source>
        <dbReference type="PROSITE" id="PS51352"/>
    </source>
</evidence>
<dbReference type="RefSeq" id="WP_075132906.1">
    <property type="nucleotide sequence ID" value="NZ_MSIF01000004.1"/>
</dbReference>
<dbReference type="InterPro" id="IPR013766">
    <property type="entry name" value="Thioredoxin_domain"/>
</dbReference>
<evidence type="ECO:0000256" key="3">
    <source>
        <dbReference type="ARBA" id="ARBA00022982"/>
    </source>
</evidence>
<dbReference type="PANTHER" id="PTHR45663:SF11">
    <property type="entry name" value="GEO12009P1"/>
    <property type="match status" value="1"/>
</dbReference>
<proteinExistence type="inferred from homology"/>
<evidence type="ECO:0000256" key="6">
    <source>
        <dbReference type="PIRNR" id="PIRNR000077"/>
    </source>
</evidence>
<evidence type="ECO:0000313" key="9">
    <source>
        <dbReference type="EMBL" id="OLF11671.1"/>
    </source>
</evidence>
<reference evidence="9 10" key="1">
    <citation type="submission" date="2016-12" db="EMBL/GenBank/DDBJ databases">
        <title>The draft genome sequence of Actinophytocola xinjiangensis.</title>
        <authorList>
            <person name="Wang W."/>
            <person name="Yuan L."/>
        </authorList>
    </citation>
    <scope>NUCLEOTIDE SEQUENCE [LARGE SCALE GENOMIC DNA]</scope>
    <source>
        <strain evidence="9 10">CGMCC 4.4663</strain>
    </source>
</reference>
<dbReference type="Gene3D" id="3.40.30.10">
    <property type="entry name" value="Glutaredoxin"/>
    <property type="match status" value="1"/>
</dbReference>
<name>A0A7Z1AYH1_9PSEU</name>
<keyword evidence="3" id="KW-0249">Electron transport</keyword>
<dbReference type="GO" id="GO:0045454">
    <property type="term" value="P:cell redox homeostasis"/>
    <property type="evidence" value="ECO:0007669"/>
    <property type="project" value="TreeGrafter"/>
</dbReference>
<evidence type="ECO:0000256" key="4">
    <source>
        <dbReference type="ARBA" id="ARBA00023157"/>
    </source>
</evidence>
<comment type="similarity">
    <text evidence="1 6">Belongs to the thioredoxin family.</text>
</comment>
<evidence type="ECO:0000256" key="1">
    <source>
        <dbReference type="ARBA" id="ARBA00008987"/>
    </source>
</evidence>
<dbReference type="PANTHER" id="PTHR45663">
    <property type="entry name" value="GEO12009P1"/>
    <property type="match status" value="1"/>
</dbReference>
<evidence type="ECO:0000256" key="2">
    <source>
        <dbReference type="ARBA" id="ARBA00022448"/>
    </source>
</evidence>
<dbReference type="FunFam" id="3.40.30.10:FF:000001">
    <property type="entry name" value="Thioredoxin"/>
    <property type="match status" value="1"/>
</dbReference>
<dbReference type="CDD" id="cd02947">
    <property type="entry name" value="TRX_family"/>
    <property type="match status" value="1"/>
</dbReference>